<evidence type="ECO:0000313" key="5">
    <source>
        <dbReference type="EMBL" id="MCC2220389.1"/>
    </source>
</evidence>
<comment type="caution">
    <text evidence="5">The sequence shown here is derived from an EMBL/GenBank/DDBJ whole genome shotgun (WGS) entry which is preliminary data.</text>
</comment>
<keyword evidence="1" id="KW-0479">Metal-binding</keyword>
<feature type="domain" description="4Fe-4S ferredoxin-type" evidence="4">
    <location>
        <begin position="224"/>
        <end position="256"/>
    </location>
</feature>
<dbReference type="Gene3D" id="1.10.1060.10">
    <property type="entry name" value="Alpha-helical ferredoxin"/>
    <property type="match status" value="1"/>
</dbReference>
<dbReference type="InterPro" id="IPR017900">
    <property type="entry name" value="4Fe4S_Fe_S_CS"/>
</dbReference>
<dbReference type="Proteomes" id="UP001198200">
    <property type="component" value="Unassembled WGS sequence"/>
</dbReference>
<dbReference type="RefSeq" id="WP_118613005.1">
    <property type="nucleotide sequence ID" value="NZ_JAJEQN010000003.1"/>
</dbReference>
<accession>A0AAE3JB64</accession>
<dbReference type="InterPro" id="IPR017896">
    <property type="entry name" value="4Fe4S_Fe-S-bd"/>
</dbReference>
<gene>
    <name evidence="5" type="ORF">LKD48_01830</name>
</gene>
<dbReference type="PROSITE" id="PS00198">
    <property type="entry name" value="4FE4S_FER_1"/>
    <property type="match status" value="2"/>
</dbReference>
<evidence type="ECO:0000256" key="1">
    <source>
        <dbReference type="ARBA" id="ARBA00022723"/>
    </source>
</evidence>
<keyword evidence="3" id="KW-0411">Iron-sulfur</keyword>
<dbReference type="PANTHER" id="PTHR40447">
    <property type="entry name" value="ANAEROBIC SULFITE REDUCTASE SUBUNIT A"/>
    <property type="match status" value="1"/>
</dbReference>
<dbReference type="GO" id="GO:0051536">
    <property type="term" value="F:iron-sulfur cluster binding"/>
    <property type="evidence" value="ECO:0007669"/>
    <property type="project" value="UniProtKB-KW"/>
</dbReference>
<reference evidence="5 6" key="1">
    <citation type="submission" date="2021-10" db="EMBL/GenBank/DDBJ databases">
        <title>Anaerobic single-cell dispensing facilitates the cultivation of human gut bacteria.</title>
        <authorList>
            <person name="Afrizal A."/>
        </authorList>
    </citation>
    <scope>NUCLEOTIDE SEQUENCE [LARGE SCALE GENOMIC DNA]</scope>
    <source>
        <strain evidence="5 6">CLA-AA-H224</strain>
    </source>
</reference>
<dbReference type="GO" id="GO:0046872">
    <property type="term" value="F:metal ion binding"/>
    <property type="evidence" value="ECO:0007669"/>
    <property type="project" value="UniProtKB-KW"/>
</dbReference>
<dbReference type="Pfam" id="PF17179">
    <property type="entry name" value="Fer4_22"/>
    <property type="match status" value="1"/>
</dbReference>
<dbReference type="EMBL" id="JAJEQN010000003">
    <property type="protein sequence ID" value="MCC2220389.1"/>
    <property type="molecule type" value="Genomic_DNA"/>
</dbReference>
<dbReference type="PANTHER" id="PTHR40447:SF1">
    <property type="entry name" value="ANAEROBIC SULFITE REDUCTASE SUBUNIT A"/>
    <property type="match status" value="1"/>
</dbReference>
<name>A0AAE3JB64_9FIRM</name>
<organism evidence="5 6">
    <name type="scientific">Anthropogastromicrobium aceti</name>
    <dbReference type="NCBI Taxonomy" id="2981768"/>
    <lineage>
        <taxon>Bacteria</taxon>
        <taxon>Bacillati</taxon>
        <taxon>Bacillota</taxon>
        <taxon>Clostridia</taxon>
        <taxon>Lachnospirales</taxon>
        <taxon>Lachnospiraceae</taxon>
        <taxon>Anthropogastromicrobium</taxon>
    </lineage>
</organism>
<evidence type="ECO:0000313" key="6">
    <source>
        <dbReference type="Proteomes" id="UP001198200"/>
    </source>
</evidence>
<evidence type="ECO:0000256" key="2">
    <source>
        <dbReference type="ARBA" id="ARBA00023004"/>
    </source>
</evidence>
<keyword evidence="2" id="KW-0408">Iron</keyword>
<dbReference type="InterPro" id="IPR009051">
    <property type="entry name" value="Helical_ferredxn"/>
</dbReference>
<protein>
    <submittedName>
        <fullName evidence="5">4Fe-4S dicluster domain-containing protein</fullName>
    </submittedName>
</protein>
<keyword evidence="6" id="KW-1185">Reference proteome</keyword>
<evidence type="ECO:0000259" key="4">
    <source>
        <dbReference type="PROSITE" id="PS51379"/>
    </source>
</evidence>
<proteinExistence type="predicted"/>
<evidence type="ECO:0000256" key="3">
    <source>
        <dbReference type="ARBA" id="ARBA00023014"/>
    </source>
</evidence>
<dbReference type="SUPFAM" id="SSF46548">
    <property type="entry name" value="alpha-helical ferredoxin"/>
    <property type="match status" value="1"/>
</dbReference>
<dbReference type="AlphaFoldDB" id="A0AAE3JB64"/>
<dbReference type="PROSITE" id="PS51379">
    <property type="entry name" value="4FE4S_FER_2"/>
    <property type="match status" value="2"/>
</dbReference>
<feature type="domain" description="4Fe-4S ferredoxin-type" evidence="4">
    <location>
        <begin position="302"/>
        <end position="335"/>
    </location>
</feature>
<sequence length="341" mass="38668">MLKIAMSEISRLFDAIQAVDELYLPVEKGNEVEFGLYSADAKVRLDALQTVKSAKDMFFPFQEDLMKFHMDGKKISVEAAAKKDKDFVVFGVRACDARSFSILDKVFLADPVDTYYQARREHGIVVSMACHRPEETCFCSTFGIDATKPEGDVVTWIAEDTLYWEAQTEKGEGLTKKVEAVLAESDSKAVEAQQAAVKEILKKLPLADLDLSYFTSHPELEIFKREEWKELSSHCLGCGTCTFVCPTCQCYDVRDYDTGHGIERYRCWDSCMYRDFTMMAHGTNRKSQVERFRQRFMHKLVYNPLRNDGEFSCVGCGRCLKKCPNSLNIVKVAKTLGGTQA</sequence>